<dbReference type="GO" id="GO:0009103">
    <property type="term" value="P:lipopolysaccharide biosynthetic process"/>
    <property type="evidence" value="ECO:0007669"/>
    <property type="project" value="TreeGrafter"/>
</dbReference>
<dbReference type="eggNOG" id="COG0438">
    <property type="taxonomic scope" value="Bacteria"/>
</dbReference>
<dbReference type="Proteomes" id="UP000008387">
    <property type="component" value="Chromosome"/>
</dbReference>
<dbReference type="PANTHER" id="PTHR46401:SF2">
    <property type="entry name" value="GLYCOSYLTRANSFERASE WBBK-RELATED"/>
    <property type="match status" value="1"/>
</dbReference>
<evidence type="ECO:0000313" key="4">
    <source>
        <dbReference type="Proteomes" id="UP000008387"/>
    </source>
</evidence>
<accession>F8KSG2</accession>
<dbReference type="HOGENOM" id="CLU_058235_0_0_7"/>
<dbReference type="SUPFAM" id="SSF53756">
    <property type="entry name" value="UDP-Glycosyltransferase/glycogen phosphorylase"/>
    <property type="match status" value="1"/>
</dbReference>
<dbReference type="InterPro" id="IPR001296">
    <property type="entry name" value="Glyco_trans_1"/>
</dbReference>
<dbReference type="KEGG" id="hbi:HBZC1_07450"/>
<gene>
    <name evidence="3" type="ordered locus">HBZC1_07450</name>
</gene>
<proteinExistence type="predicted"/>
<feature type="domain" description="Glycosyl transferase family 1" evidence="2">
    <location>
        <begin position="246"/>
        <end position="396"/>
    </location>
</feature>
<dbReference type="Pfam" id="PF00534">
    <property type="entry name" value="Glycos_transf_1"/>
    <property type="match status" value="1"/>
</dbReference>
<organism evidence="3 4">
    <name type="scientific">Helicobacter bizzozeronii (strain CIII-1)</name>
    <dbReference type="NCBI Taxonomy" id="1002804"/>
    <lineage>
        <taxon>Bacteria</taxon>
        <taxon>Pseudomonadati</taxon>
        <taxon>Campylobacterota</taxon>
        <taxon>Epsilonproteobacteria</taxon>
        <taxon>Campylobacterales</taxon>
        <taxon>Helicobacteraceae</taxon>
        <taxon>Helicobacter</taxon>
    </lineage>
</organism>
<name>F8KSG2_HELBC</name>
<reference evidence="3 4" key="1">
    <citation type="journal article" date="2011" name="J. Bacteriol.">
        <title>Genome sequence of Helicobacter bizzozeronii strain CIII-1, an isolate from human gastric mucosa.</title>
        <authorList>
            <person name="Schott T."/>
            <person name="Rossi M."/>
            <person name="Hanninen M.L."/>
        </authorList>
    </citation>
    <scope>NUCLEOTIDE SEQUENCE [LARGE SCALE GENOMIC DNA]</scope>
    <source>
        <strain evidence="3 4">CIII-1</strain>
    </source>
</reference>
<dbReference type="EMBL" id="FR871757">
    <property type="protein sequence ID" value="CCB79731.1"/>
    <property type="molecule type" value="Genomic_DNA"/>
</dbReference>
<dbReference type="PANTHER" id="PTHR46401">
    <property type="entry name" value="GLYCOSYLTRANSFERASE WBBK-RELATED"/>
    <property type="match status" value="1"/>
</dbReference>
<protein>
    <submittedName>
        <fullName evidence="3">Putative glycosyl transferase</fullName>
    </submittedName>
</protein>
<dbReference type="CDD" id="cd03801">
    <property type="entry name" value="GT4_PimA-like"/>
    <property type="match status" value="1"/>
</dbReference>
<evidence type="ECO:0000313" key="3">
    <source>
        <dbReference type="EMBL" id="CCB79731.1"/>
    </source>
</evidence>
<sequence>MRILFCTSQYYPLQLGWTMADYHLSLALARAGHSVFVCTSDTDALGLQTLQWEGTKHSLTSGNTTKEAIEIAPNLFVIGFHIYTEGYLTKGETTTYRDFVAHFDCDLLFCSGIANAHTLHWACDLLYDLLPTLRVTKILRLEDTPPIWQDHSWKRRFKEIAKICLLRLGKEKNYFRWLKRTLEAHLKDFDRVFFLSQDTHAHRTLAPLCSKTGILPHGVLQTYPPKSLQLPLSVPTEPNGDLEILMQTPYLLSVSNYNLHNNHDQILQAYYLSQAQIPLVFVGSYNDGRALGMLKTRKQELDDQHGFKPVFFLHFLERPQVLALFAHATLFLHAAPHLCYPLVILESMQYGLPFVCMDIGQVKQLCADLVVQTPQKMAHKIDSLLSDPQYYHQMTQTLHATIQNYTYDQILPPFLETLSADGRSV</sequence>
<dbReference type="AlphaFoldDB" id="F8KSG2"/>
<keyword evidence="4" id="KW-1185">Reference proteome</keyword>
<keyword evidence="1 3" id="KW-0808">Transferase</keyword>
<dbReference type="GO" id="GO:0016757">
    <property type="term" value="F:glycosyltransferase activity"/>
    <property type="evidence" value="ECO:0007669"/>
    <property type="project" value="InterPro"/>
</dbReference>
<dbReference type="Gene3D" id="3.40.50.2000">
    <property type="entry name" value="Glycogen Phosphorylase B"/>
    <property type="match status" value="2"/>
</dbReference>
<evidence type="ECO:0000259" key="2">
    <source>
        <dbReference type="Pfam" id="PF00534"/>
    </source>
</evidence>
<evidence type="ECO:0000256" key="1">
    <source>
        <dbReference type="ARBA" id="ARBA00022679"/>
    </source>
</evidence>
<dbReference type="RefSeq" id="WP_013890195.1">
    <property type="nucleotide sequence ID" value="NC_015674.1"/>
</dbReference>